<evidence type="ECO:0000313" key="3">
    <source>
        <dbReference type="EMBL" id="CAG8747485.1"/>
    </source>
</evidence>
<dbReference type="OrthoDB" id="10521199at2759"/>
<evidence type="ECO:0000256" key="2">
    <source>
        <dbReference type="SAM" id="SignalP"/>
    </source>
</evidence>
<gene>
    <name evidence="3" type="ORF">ALEPTO_LOCUS13175</name>
</gene>
<reference evidence="3" key="1">
    <citation type="submission" date="2021-06" db="EMBL/GenBank/DDBJ databases">
        <authorList>
            <person name="Kallberg Y."/>
            <person name="Tangrot J."/>
            <person name="Rosling A."/>
        </authorList>
    </citation>
    <scope>NUCLEOTIDE SEQUENCE</scope>
    <source>
        <strain evidence="3">FL130A</strain>
    </source>
</reference>
<dbReference type="Proteomes" id="UP000789508">
    <property type="component" value="Unassembled WGS sequence"/>
</dbReference>
<keyword evidence="2" id="KW-0732">Signal</keyword>
<accession>A0A9N9IRE6</accession>
<keyword evidence="4" id="KW-1185">Reference proteome</keyword>
<feature type="non-terminal residue" evidence="3">
    <location>
        <position position="144"/>
    </location>
</feature>
<feature type="signal peptide" evidence="2">
    <location>
        <begin position="1"/>
        <end position="21"/>
    </location>
</feature>
<dbReference type="AlphaFoldDB" id="A0A9N9IRE6"/>
<feature type="compositionally biased region" description="Polar residues" evidence="1">
    <location>
        <begin position="19"/>
        <end position="30"/>
    </location>
</feature>
<evidence type="ECO:0000313" key="4">
    <source>
        <dbReference type="Proteomes" id="UP000789508"/>
    </source>
</evidence>
<feature type="compositionally biased region" description="Basic and acidic residues" evidence="1">
    <location>
        <begin position="60"/>
        <end position="83"/>
    </location>
</feature>
<evidence type="ECO:0000256" key="1">
    <source>
        <dbReference type="SAM" id="MobiDB-lite"/>
    </source>
</evidence>
<name>A0A9N9IRE6_9GLOM</name>
<proteinExistence type="predicted"/>
<protein>
    <submittedName>
        <fullName evidence="3">3454_t:CDS:1</fullName>
    </submittedName>
</protein>
<feature type="region of interest" description="Disordered" evidence="1">
    <location>
        <begin position="19"/>
        <end position="83"/>
    </location>
</feature>
<comment type="caution">
    <text evidence="3">The sequence shown here is derived from an EMBL/GenBank/DDBJ whole genome shotgun (WGS) entry which is preliminary data.</text>
</comment>
<organism evidence="3 4">
    <name type="scientific">Ambispora leptoticha</name>
    <dbReference type="NCBI Taxonomy" id="144679"/>
    <lineage>
        <taxon>Eukaryota</taxon>
        <taxon>Fungi</taxon>
        <taxon>Fungi incertae sedis</taxon>
        <taxon>Mucoromycota</taxon>
        <taxon>Glomeromycotina</taxon>
        <taxon>Glomeromycetes</taxon>
        <taxon>Archaeosporales</taxon>
        <taxon>Ambisporaceae</taxon>
        <taxon>Ambispora</taxon>
    </lineage>
</organism>
<dbReference type="EMBL" id="CAJVPS010038649">
    <property type="protein sequence ID" value="CAG8747485.1"/>
    <property type="molecule type" value="Genomic_DNA"/>
</dbReference>
<sequence>GIVSLIGLAIVAFWINTPRQSNNNEPTKTPSIPVPSYQEEQDECPYNEWTMTGNYNTGGLEEKDIPDLKSEKRVGARDNENEETRVGLTHNVVVIARKITGGGPRIRVDKNQTYDLPMMPDSAKKHMKYIEMIVELTGAKINPN</sequence>
<feature type="non-terminal residue" evidence="3">
    <location>
        <position position="1"/>
    </location>
</feature>
<feature type="chain" id="PRO_5040406879" evidence="2">
    <location>
        <begin position="22"/>
        <end position="144"/>
    </location>
</feature>